<dbReference type="Pfam" id="PF07707">
    <property type="entry name" value="BACK"/>
    <property type="match status" value="1"/>
</dbReference>
<organism evidence="4 5">
    <name type="scientific">Geodia barretti</name>
    <name type="common">Barrett's horny sponge</name>
    <dbReference type="NCBI Taxonomy" id="519541"/>
    <lineage>
        <taxon>Eukaryota</taxon>
        <taxon>Metazoa</taxon>
        <taxon>Porifera</taxon>
        <taxon>Demospongiae</taxon>
        <taxon>Heteroscleromorpha</taxon>
        <taxon>Tetractinellida</taxon>
        <taxon>Astrophorina</taxon>
        <taxon>Geodiidae</taxon>
        <taxon>Geodia</taxon>
    </lineage>
</organism>
<dbReference type="InterPro" id="IPR000421">
    <property type="entry name" value="FA58C"/>
</dbReference>
<proteinExistence type="predicted"/>
<dbReference type="GO" id="GO:0048512">
    <property type="term" value="P:circadian behavior"/>
    <property type="evidence" value="ECO:0007669"/>
    <property type="project" value="TreeGrafter"/>
</dbReference>
<dbReference type="InterPro" id="IPR034091">
    <property type="entry name" value="BTBD9_BACK-like_dom"/>
</dbReference>
<dbReference type="Pfam" id="PF00651">
    <property type="entry name" value="BTB"/>
    <property type="match status" value="1"/>
</dbReference>
<dbReference type="InterPro" id="IPR000210">
    <property type="entry name" value="BTB/POZ_dom"/>
</dbReference>
<evidence type="ECO:0000313" key="5">
    <source>
        <dbReference type="Proteomes" id="UP001174909"/>
    </source>
</evidence>
<dbReference type="InterPro" id="IPR052407">
    <property type="entry name" value="BTB_POZ_domain_cont_9"/>
</dbReference>
<dbReference type="Pfam" id="PF00754">
    <property type="entry name" value="F5_F8_type_C"/>
    <property type="match status" value="2"/>
</dbReference>
<dbReference type="PROSITE" id="PS50097">
    <property type="entry name" value="BTB"/>
    <property type="match status" value="1"/>
</dbReference>
<sequence length="597" mass="67896">MCDSREFCRSSRDSTIGINFDALGDVEHFEHVSGDLFDLFKSGENSDVVFVVGEMRFKAHRIILAARCSYFKVLLFGEMREARSGAEIPIVDTTPDAFHSLLEYIYSGRICLADLKEDVILDLLGLANKYDFAPLQTSIMAFLRATLNVTNVCLVYNVANYYQLRDLCFACSTFVDGHAAEVMKSDGFLSLSLSALTELCNRDSFFAPEIDIYRGIVRWVGHNEVETEVSRRLLQVVRLQLIPMEHLLGEIRGSKLFDPDHILDAIAMCTTKRSIELRQRGLLIPEENIATSQHDAVTVEGQVKDALLNGDTENYNGEQGYTTHTISLDSSKGITVQLGQPYLLNCIRMLLWDRDNRSYSYYVQVSLDKEHWVMVVDRTEHLCRSWQELLFDPIVVRYVRVVGVYNSMNRSFHLVSFACLYTFKPFRLTNRDIIVPEENVASIAASATVLDGVSRSRNALLNGSTRDYDWDSGYTCHQLGSGCIMVQLAQSYCISSMRMLLWDRDDRTYGYYIEVSTDQKTWTKVVDRSEEACRSWQTIEFEQQPVTFIKIVGTKNTANEVFHVVHFECPAALDVPSSSQDNSTCKHQLQPQSMDND</sequence>
<dbReference type="InterPro" id="IPR011333">
    <property type="entry name" value="SKP1/BTB/POZ_sf"/>
</dbReference>
<feature type="region of interest" description="Disordered" evidence="2">
    <location>
        <begin position="575"/>
        <end position="597"/>
    </location>
</feature>
<dbReference type="SMART" id="SM00225">
    <property type="entry name" value="BTB"/>
    <property type="match status" value="1"/>
</dbReference>
<dbReference type="SUPFAM" id="SSF54695">
    <property type="entry name" value="POZ domain"/>
    <property type="match status" value="1"/>
</dbReference>
<dbReference type="AlphaFoldDB" id="A0AA35SY70"/>
<gene>
    <name evidence="4" type="ORF">GBAR_LOCUS20952</name>
</gene>
<dbReference type="GO" id="GO:0005737">
    <property type="term" value="C:cytoplasm"/>
    <property type="evidence" value="ECO:0007669"/>
    <property type="project" value="TreeGrafter"/>
</dbReference>
<dbReference type="EMBL" id="CASHTH010002939">
    <property type="protein sequence ID" value="CAI8037462.1"/>
    <property type="molecule type" value="Genomic_DNA"/>
</dbReference>
<dbReference type="PANTHER" id="PTHR46306">
    <property type="entry name" value="BTB/POZ DOMAIN-CONTAINING PROTEIN 9"/>
    <property type="match status" value="1"/>
</dbReference>
<dbReference type="PANTHER" id="PTHR46306:SF1">
    <property type="entry name" value="BTB_POZ DOMAIN-CONTAINING PROTEIN 9"/>
    <property type="match status" value="1"/>
</dbReference>
<dbReference type="InterPro" id="IPR008979">
    <property type="entry name" value="Galactose-bd-like_sf"/>
</dbReference>
<dbReference type="SMART" id="SM00875">
    <property type="entry name" value="BACK"/>
    <property type="match status" value="1"/>
</dbReference>
<feature type="compositionally biased region" description="Polar residues" evidence="2">
    <location>
        <begin position="576"/>
        <end position="597"/>
    </location>
</feature>
<dbReference type="GO" id="GO:0008344">
    <property type="term" value="P:adult locomotory behavior"/>
    <property type="evidence" value="ECO:0007669"/>
    <property type="project" value="TreeGrafter"/>
</dbReference>
<dbReference type="Gene3D" id="2.60.120.260">
    <property type="entry name" value="Galactose-binding domain-like"/>
    <property type="match status" value="2"/>
</dbReference>
<feature type="domain" description="BTB" evidence="3">
    <location>
        <begin position="46"/>
        <end position="114"/>
    </location>
</feature>
<comment type="caution">
    <text evidence="4">The sequence shown here is derived from an EMBL/GenBank/DDBJ whole genome shotgun (WGS) entry which is preliminary data.</text>
</comment>
<evidence type="ECO:0000256" key="1">
    <source>
        <dbReference type="ARBA" id="ARBA00020216"/>
    </source>
</evidence>
<accession>A0AA35SY70</accession>
<dbReference type="Proteomes" id="UP001174909">
    <property type="component" value="Unassembled WGS sequence"/>
</dbReference>
<keyword evidence="5" id="KW-1185">Reference proteome</keyword>
<dbReference type="CDD" id="cd14822">
    <property type="entry name" value="BACK_BTBD9"/>
    <property type="match status" value="1"/>
</dbReference>
<dbReference type="Gene3D" id="3.30.710.10">
    <property type="entry name" value="Potassium Channel Kv1.1, Chain A"/>
    <property type="match status" value="1"/>
</dbReference>
<evidence type="ECO:0000259" key="3">
    <source>
        <dbReference type="PROSITE" id="PS50097"/>
    </source>
</evidence>
<evidence type="ECO:0000313" key="4">
    <source>
        <dbReference type="EMBL" id="CAI8037462.1"/>
    </source>
</evidence>
<name>A0AA35SY70_GEOBA</name>
<dbReference type="FunFam" id="2.60.120.260:FF:000051">
    <property type="entry name" value="BTB/POZ domain-containing protein 9"/>
    <property type="match status" value="1"/>
</dbReference>
<dbReference type="Gene3D" id="1.25.40.420">
    <property type="match status" value="1"/>
</dbReference>
<reference evidence="4" key="1">
    <citation type="submission" date="2023-03" db="EMBL/GenBank/DDBJ databases">
        <authorList>
            <person name="Steffen K."/>
            <person name="Cardenas P."/>
        </authorList>
    </citation>
    <scope>NUCLEOTIDE SEQUENCE</scope>
</reference>
<evidence type="ECO:0000256" key="2">
    <source>
        <dbReference type="SAM" id="MobiDB-lite"/>
    </source>
</evidence>
<dbReference type="InterPro" id="IPR011705">
    <property type="entry name" value="BACK"/>
</dbReference>
<protein>
    <recommendedName>
        <fullName evidence="1">BTB/POZ domain-containing protein 9</fullName>
    </recommendedName>
</protein>
<dbReference type="SUPFAM" id="SSF49785">
    <property type="entry name" value="Galactose-binding domain-like"/>
    <property type="match status" value="2"/>
</dbReference>
<dbReference type="GO" id="GO:0050804">
    <property type="term" value="P:modulation of chemical synaptic transmission"/>
    <property type="evidence" value="ECO:0007669"/>
    <property type="project" value="TreeGrafter"/>
</dbReference>